<dbReference type="RefSeq" id="WP_132576345.1">
    <property type="nucleotide sequence ID" value="NZ_CBCSGL010000150.1"/>
</dbReference>
<organism evidence="1 2">
    <name type="scientific">Roseateles saccharophilus</name>
    <name type="common">Pseudomonas saccharophila</name>
    <dbReference type="NCBI Taxonomy" id="304"/>
    <lineage>
        <taxon>Bacteria</taxon>
        <taxon>Pseudomonadati</taxon>
        <taxon>Pseudomonadota</taxon>
        <taxon>Betaproteobacteria</taxon>
        <taxon>Burkholderiales</taxon>
        <taxon>Sphaerotilaceae</taxon>
        <taxon>Roseateles</taxon>
    </lineage>
</organism>
<comment type="caution">
    <text evidence="1">The sequence shown here is derived from an EMBL/GenBank/DDBJ whole genome shotgun (WGS) entry which is preliminary data.</text>
</comment>
<dbReference type="OrthoDB" id="8920319at2"/>
<accession>A0A4R3UGI7</accession>
<protein>
    <submittedName>
        <fullName evidence="1">Uncharacterized protein</fullName>
    </submittedName>
</protein>
<reference evidence="1 2" key="1">
    <citation type="submission" date="2019-03" db="EMBL/GenBank/DDBJ databases">
        <title>Genomic Encyclopedia of Type Strains, Phase IV (KMG-IV): sequencing the most valuable type-strain genomes for metagenomic binning, comparative biology and taxonomic classification.</title>
        <authorList>
            <person name="Goeker M."/>
        </authorList>
    </citation>
    <scope>NUCLEOTIDE SEQUENCE [LARGE SCALE GENOMIC DNA]</scope>
    <source>
        <strain evidence="1 2">DSM 654</strain>
    </source>
</reference>
<sequence>MRPTRTAELISRMPHWFIDQVRAVEARARGRQEAWEEVRRCNDALARRAALEDPRAIKVNGGGWDDWPDTVAVLNAE</sequence>
<gene>
    <name evidence="1" type="ORF">EV671_104530</name>
</gene>
<evidence type="ECO:0000313" key="1">
    <source>
        <dbReference type="EMBL" id="TCU86876.1"/>
    </source>
</evidence>
<dbReference type="EMBL" id="SMBU01000045">
    <property type="protein sequence ID" value="TCU86876.1"/>
    <property type="molecule type" value="Genomic_DNA"/>
</dbReference>
<keyword evidence="2" id="KW-1185">Reference proteome</keyword>
<evidence type="ECO:0000313" key="2">
    <source>
        <dbReference type="Proteomes" id="UP000295110"/>
    </source>
</evidence>
<dbReference type="AlphaFoldDB" id="A0A4R3UGI7"/>
<name>A0A4R3UGI7_ROSSA</name>
<proteinExistence type="predicted"/>
<dbReference type="Proteomes" id="UP000295110">
    <property type="component" value="Unassembled WGS sequence"/>
</dbReference>